<comment type="caution">
    <text evidence="2">The sequence shown here is derived from an EMBL/GenBank/DDBJ whole genome shotgun (WGS) entry which is preliminary data.</text>
</comment>
<keyword evidence="1" id="KW-0472">Membrane</keyword>
<sequence length="194" mass="22045">MRKHRPITLRSLFEMLAFFTAALAVFASLDVLFIGHGIDAFRPTVIMPATVVAVGEERIERQLSRRGNQKARMEYRVRPTITYQFELNGEPRLSSRYFLHESPVLADLPERRMWPGSVTLRMAPNAVVGKQLQVHAVPDAPELSYVDWGWEGLADTLAFWGRAWLVFALFSLVSWLMLLGFGKFAIAIQGEQSH</sequence>
<gene>
    <name evidence="2" type="ORF">GM658_19260</name>
</gene>
<organism evidence="2 3">
    <name type="scientific">Massilia eburnea</name>
    <dbReference type="NCBI Taxonomy" id="1776165"/>
    <lineage>
        <taxon>Bacteria</taxon>
        <taxon>Pseudomonadati</taxon>
        <taxon>Pseudomonadota</taxon>
        <taxon>Betaproteobacteria</taxon>
        <taxon>Burkholderiales</taxon>
        <taxon>Oxalobacteraceae</taxon>
        <taxon>Telluria group</taxon>
        <taxon>Massilia</taxon>
    </lineage>
</organism>
<evidence type="ECO:0000256" key="1">
    <source>
        <dbReference type="SAM" id="Phobius"/>
    </source>
</evidence>
<keyword evidence="1" id="KW-1133">Transmembrane helix</keyword>
<accession>A0A6L6QKU9</accession>
<dbReference type="AlphaFoldDB" id="A0A6L6QKU9"/>
<keyword evidence="3" id="KW-1185">Reference proteome</keyword>
<proteinExistence type="predicted"/>
<keyword evidence="1" id="KW-0812">Transmembrane</keyword>
<feature type="transmembrane region" description="Helical" evidence="1">
    <location>
        <begin position="12"/>
        <end position="34"/>
    </location>
</feature>
<evidence type="ECO:0000313" key="3">
    <source>
        <dbReference type="Proteomes" id="UP000472320"/>
    </source>
</evidence>
<name>A0A6L6QKU9_9BURK</name>
<feature type="transmembrane region" description="Helical" evidence="1">
    <location>
        <begin position="163"/>
        <end position="186"/>
    </location>
</feature>
<dbReference type="Proteomes" id="UP000472320">
    <property type="component" value="Unassembled WGS sequence"/>
</dbReference>
<dbReference type="RefSeq" id="WP_155455691.1">
    <property type="nucleotide sequence ID" value="NZ_WNKX01000016.1"/>
</dbReference>
<evidence type="ECO:0000313" key="2">
    <source>
        <dbReference type="EMBL" id="MTW12750.1"/>
    </source>
</evidence>
<reference evidence="2 3" key="1">
    <citation type="submission" date="2019-11" db="EMBL/GenBank/DDBJ databases">
        <title>Type strains purchased from KCTC, JCM and DSMZ.</title>
        <authorList>
            <person name="Lu H."/>
        </authorList>
    </citation>
    <scope>NUCLEOTIDE SEQUENCE [LARGE SCALE GENOMIC DNA]</scope>
    <source>
        <strain evidence="2 3">JCM 31587</strain>
    </source>
</reference>
<dbReference type="EMBL" id="WNKX01000016">
    <property type="protein sequence ID" value="MTW12750.1"/>
    <property type="molecule type" value="Genomic_DNA"/>
</dbReference>
<protein>
    <submittedName>
        <fullName evidence="2">Uncharacterized protein</fullName>
    </submittedName>
</protein>